<comment type="subunit">
    <text evidence="2 7">Heterohexamer of two alpha and four beta subunits.</text>
</comment>
<comment type="similarity">
    <text evidence="7">Belongs to the prefoldin alpha subunit family.</text>
</comment>
<evidence type="ECO:0000256" key="6">
    <source>
        <dbReference type="ARBA" id="ARBA00044231"/>
    </source>
</evidence>
<evidence type="ECO:0000256" key="2">
    <source>
        <dbReference type="ARBA" id="ARBA00011716"/>
    </source>
</evidence>
<protein>
    <recommendedName>
        <fullName evidence="5 7">Prefoldin subunit alpha</fullName>
    </recommendedName>
    <alternativeName>
        <fullName evidence="6 7">GimC subunit alpha</fullName>
    </alternativeName>
</protein>
<dbReference type="EMBL" id="DTLB01000017">
    <property type="protein sequence ID" value="HFW31955.1"/>
    <property type="molecule type" value="Genomic_DNA"/>
</dbReference>
<evidence type="ECO:0000256" key="7">
    <source>
        <dbReference type="HAMAP-Rule" id="MF_00308"/>
    </source>
</evidence>
<dbReference type="GO" id="GO:0016272">
    <property type="term" value="C:prefoldin complex"/>
    <property type="evidence" value="ECO:0007669"/>
    <property type="project" value="UniProtKB-UniRule"/>
</dbReference>
<dbReference type="SUPFAM" id="SSF46579">
    <property type="entry name" value="Prefoldin"/>
    <property type="match status" value="1"/>
</dbReference>
<sequence>MSSEKEIQEKIATLQILQEEAEAIQRRIMELEILENEYRKTLETLEFFKSIDSDVEALMNLGGGIFAYVDVKNSKKMLVDIGSGVVVEREVEEAIEFIKKRIGRIEENQEKMTSMLQQILAQIQRIQQEIAKQQE</sequence>
<dbReference type="NCBIfam" id="TIGR00293">
    <property type="entry name" value="prefoldin subunit alpha"/>
    <property type="match status" value="1"/>
</dbReference>
<dbReference type="Pfam" id="PF02996">
    <property type="entry name" value="Prefoldin"/>
    <property type="match status" value="1"/>
</dbReference>
<comment type="subcellular location">
    <subcellularLocation>
        <location evidence="7">Cytoplasm</location>
    </subcellularLocation>
</comment>
<keyword evidence="7" id="KW-0963">Cytoplasm</keyword>
<evidence type="ECO:0000256" key="5">
    <source>
        <dbReference type="ARBA" id="ARBA00044156"/>
    </source>
</evidence>
<comment type="function">
    <text evidence="4 7">Molecular chaperone capable of stabilizing a range of proteins. Seems to fulfill an ATP-independent, HSP70-like function in archaeal de novo protein folding.</text>
</comment>
<evidence type="ECO:0000256" key="8">
    <source>
        <dbReference type="SAM" id="Coils"/>
    </source>
</evidence>
<name>A0A7C3VG14_ARCFL</name>
<evidence type="ECO:0000256" key="4">
    <source>
        <dbReference type="ARBA" id="ARBA00025077"/>
    </source>
</evidence>
<keyword evidence="8" id="KW-0175">Coiled coil</keyword>
<keyword evidence="3 7" id="KW-0143">Chaperone</keyword>
<dbReference type="PANTHER" id="PTHR12674">
    <property type="entry name" value="PREFOLDIN SUBUNIT 5"/>
    <property type="match status" value="1"/>
</dbReference>
<dbReference type="InterPro" id="IPR011599">
    <property type="entry name" value="PFD_alpha_archaea"/>
</dbReference>
<dbReference type="EMBL" id="DSCQ01000110">
    <property type="protein sequence ID" value="HET22070.1"/>
    <property type="molecule type" value="Genomic_DNA"/>
</dbReference>
<dbReference type="HAMAP" id="MF_00308">
    <property type="entry name" value="PfdA"/>
    <property type="match status" value="1"/>
</dbReference>
<comment type="similarity">
    <text evidence="1">Belongs to the prefoldin subunit alpha family.</text>
</comment>
<feature type="coiled-coil region" evidence="8">
    <location>
        <begin position="7"/>
        <end position="41"/>
    </location>
</feature>
<dbReference type="CDD" id="cd23160">
    <property type="entry name" value="Prefoldin_alpha_GimC"/>
    <property type="match status" value="1"/>
</dbReference>
<evidence type="ECO:0000313" key="10">
    <source>
        <dbReference type="EMBL" id="HFW31955.1"/>
    </source>
</evidence>
<evidence type="ECO:0000313" key="9">
    <source>
        <dbReference type="EMBL" id="HET22070.1"/>
    </source>
</evidence>
<reference evidence="11" key="1">
    <citation type="journal article" date="2020" name="mSystems">
        <title>Genome- and Community-Level Interaction Insights into Carbon Utilization and Element Cycling Functions of Hydrothermarchaeota in Hydrothermal Sediment.</title>
        <authorList>
            <person name="Zhou Z."/>
            <person name="Liu Y."/>
            <person name="Xu W."/>
            <person name="Pan J."/>
            <person name="Luo Z.H."/>
            <person name="Li M."/>
        </authorList>
    </citation>
    <scope>NUCLEOTIDE SEQUENCE [LARGE SCALE GENOMIC DNA]</scope>
    <source>
        <strain evidence="9">SpSt-12</strain>
        <strain evidence="11">SpSt-38</strain>
        <strain evidence="10">SpSt-87</strain>
    </source>
</reference>
<dbReference type="GO" id="GO:0006457">
    <property type="term" value="P:protein folding"/>
    <property type="evidence" value="ECO:0007669"/>
    <property type="project" value="UniProtKB-UniRule"/>
</dbReference>
<proteinExistence type="inferred from homology"/>
<dbReference type="PANTHER" id="PTHR12674:SF2">
    <property type="entry name" value="PREFOLDIN SUBUNIT 5"/>
    <property type="match status" value="1"/>
</dbReference>
<comment type="caution">
    <text evidence="11">The sequence shown here is derived from an EMBL/GenBank/DDBJ whole genome shotgun (WGS) entry which is preliminary data.</text>
</comment>
<dbReference type="EMBL" id="DSQD01000035">
    <property type="protein sequence ID" value="HGF87045.1"/>
    <property type="molecule type" value="Genomic_DNA"/>
</dbReference>
<dbReference type="GO" id="GO:0051082">
    <property type="term" value="F:unfolded protein binding"/>
    <property type="evidence" value="ECO:0007669"/>
    <property type="project" value="UniProtKB-UniRule"/>
</dbReference>
<evidence type="ECO:0000313" key="11">
    <source>
        <dbReference type="EMBL" id="HGF87045.1"/>
    </source>
</evidence>
<dbReference type="InterPro" id="IPR004127">
    <property type="entry name" value="Prefoldin_subunit_alpha"/>
</dbReference>
<dbReference type="InterPro" id="IPR009053">
    <property type="entry name" value="Prefoldin"/>
</dbReference>
<feature type="coiled-coil region" evidence="8">
    <location>
        <begin position="88"/>
        <end position="129"/>
    </location>
</feature>
<evidence type="ECO:0000256" key="3">
    <source>
        <dbReference type="ARBA" id="ARBA00023186"/>
    </source>
</evidence>
<gene>
    <name evidence="7" type="primary">pfdA</name>
    <name evidence="9" type="ORF">ENN70_08505</name>
    <name evidence="11" type="ORF">ENR21_01060</name>
    <name evidence="10" type="ORF">ENW66_03250</name>
</gene>
<evidence type="ECO:0000256" key="1">
    <source>
        <dbReference type="ARBA" id="ARBA00010048"/>
    </source>
</evidence>
<dbReference type="AlphaFoldDB" id="A0A7C3VG14"/>
<dbReference type="Gene3D" id="1.10.287.370">
    <property type="match status" value="1"/>
</dbReference>
<organism evidence="11">
    <name type="scientific">Archaeoglobus fulgidus</name>
    <dbReference type="NCBI Taxonomy" id="2234"/>
    <lineage>
        <taxon>Archaea</taxon>
        <taxon>Methanobacteriati</taxon>
        <taxon>Methanobacteriota</taxon>
        <taxon>Archaeoglobi</taxon>
        <taxon>Archaeoglobales</taxon>
        <taxon>Archaeoglobaceae</taxon>
        <taxon>Archaeoglobus</taxon>
    </lineage>
</organism>
<accession>A0A7C3VG14</accession>
<dbReference type="GO" id="GO:0005737">
    <property type="term" value="C:cytoplasm"/>
    <property type="evidence" value="ECO:0007669"/>
    <property type="project" value="UniProtKB-SubCell"/>
</dbReference>